<proteinExistence type="predicted"/>
<protein>
    <submittedName>
        <fullName evidence="1">Uncharacterized protein</fullName>
    </submittedName>
</protein>
<sequence length="74" mass="8202">MAETPIPQQIGIALSGVALEVTMQHAFTLGHRQLVIRTGKVIHTDKLIARLRQEGDGFLQDIEFLLRDSAGQHL</sequence>
<evidence type="ECO:0000313" key="2">
    <source>
        <dbReference type="Proteomes" id="UP000254785"/>
    </source>
</evidence>
<dbReference type="AlphaFoldDB" id="A0A376YFX5"/>
<accession>A0A376YFX5</accession>
<organism evidence="1 2">
    <name type="scientific">Escherichia coli</name>
    <dbReference type="NCBI Taxonomy" id="562"/>
    <lineage>
        <taxon>Bacteria</taxon>
        <taxon>Pseudomonadati</taxon>
        <taxon>Pseudomonadota</taxon>
        <taxon>Gammaproteobacteria</taxon>
        <taxon>Enterobacterales</taxon>
        <taxon>Enterobacteriaceae</taxon>
        <taxon>Escherichia</taxon>
    </lineage>
</organism>
<gene>
    <name evidence="1" type="ORF">NCTC9117_06135</name>
</gene>
<dbReference type="EMBL" id="UGDC01000003">
    <property type="protein sequence ID" value="STJ83474.1"/>
    <property type="molecule type" value="Genomic_DNA"/>
</dbReference>
<evidence type="ECO:0000313" key="1">
    <source>
        <dbReference type="EMBL" id="STJ83474.1"/>
    </source>
</evidence>
<reference evidence="1 2" key="1">
    <citation type="submission" date="2018-06" db="EMBL/GenBank/DDBJ databases">
        <authorList>
            <consortium name="Pathogen Informatics"/>
            <person name="Doyle S."/>
        </authorList>
    </citation>
    <scope>NUCLEOTIDE SEQUENCE [LARGE SCALE GENOMIC DNA]</scope>
    <source>
        <strain evidence="1 2">NCTC9117</strain>
    </source>
</reference>
<name>A0A376YFX5_ECOLX</name>
<dbReference type="Proteomes" id="UP000254785">
    <property type="component" value="Unassembled WGS sequence"/>
</dbReference>